<gene>
    <name evidence="1" type="ORF">PVT01_110040700</name>
</gene>
<accession>A0A1G4H065</accession>
<dbReference type="EMBL" id="LT615249">
    <property type="protein sequence ID" value="SCO68262.1"/>
    <property type="molecule type" value="Genomic_DNA"/>
</dbReference>
<dbReference type="VEuPathDB" id="PlasmoDB:PVPAM_110040700"/>
<evidence type="ECO:0000313" key="2">
    <source>
        <dbReference type="Proteomes" id="UP000196402"/>
    </source>
</evidence>
<reference evidence="1 2" key="1">
    <citation type="submission" date="2016-07" db="EMBL/GenBank/DDBJ databases">
        <authorList>
            <consortium name="Pathogen Informatics"/>
        </authorList>
    </citation>
    <scope>NUCLEOTIDE SEQUENCE [LARGE SCALE GENOMIC DNA]</scope>
</reference>
<protein>
    <submittedName>
        <fullName evidence="1">Uncharacterized protein</fullName>
    </submittedName>
</protein>
<name>A0A1G4H065_PLAVI</name>
<dbReference type="VEuPathDB" id="PlasmoDB:PVP01_1136100"/>
<sequence>MKYSAFKSSMRFAAKFCGNNNYKLYVNSVPQFSTFTYGKHLKTKHLKT</sequence>
<dbReference type="Proteomes" id="UP000196402">
    <property type="component" value="Chromosome 11"/>
</dbReference>
<evidence type="ECO:0000313" key="1">
    <source>
        <dbReference type="EMBL" id="SCO68262.1"/>
    </source>
</evidence>
<organism evidence="1 2">
    <name type="scientific">Plasmodium vivax</name>
    <name type="common">malaria parasite P. vivax</name>
    <dbReference type="NCBI Taxonomy" id="5855"/>
    <lineage>
        <taxon>Eukaryota</taxon>
        <taxon>Sar</taxon>
        <taxon>Alveolata</taxon>
        <taxon>Apicomplexa</taxon>
        <taxon>Aconoidasida</taxon>
        <taxon>Haemosporida</taxon>
        <taxon>Plasmodiidae</taxon>
        <taxon>Plasmodium</taxon>
        <taxon>Plasmodium (Plasmodium)</taxon>
    </lineage>
</organism>
<proteinExistence type="predicted"/>
<dbReference type="AlphaFoldDB" id="A0A1G4H065"/>
<dbReference type="eggNOG" id="ENOG502QYGK">
    <property type="taxonomic scope" value="Eukaryota"/>
</dbReference>
<dbReference type="VEuPathDB" id="PlasmoDB:PVW1_110041900"/>
<dbReference type="VEuPathDB" id="PlasmoDB:PVX_113790"/>